<dbReference type="AlphaFoldDB" id="A0A975TSU0"/>
<accession>A0A975TSU0</accession>
<dbReference type="PANTHER" id="PTHR12815:SF42">
    <property type="entry name" value="BACTERIAL SURFACE ANTIGEN (D15) DOMAIN-CONTAINING PROTEIN"/>
    <property type="match status" value="1"/>
</dbReference>
<sequence>MGRYVSTALALVVCAFAGTAQAQDIQLNAPGVDEDLTDRLRASSLLLQETEDVRTAQDLVAAARADYGRLVAALYDAGHFSPVVRIDVDGREAARISPFGAPSAINQIIIRVDPGPVFQLGTAEISPLARDTELPGEFRPGGAVTTGLLRDTAGAAITAWREFGYATAAVSDQQITARGQEAVLDVRVRIEPGQIVQFGTLVPRGQERMRVDRILAIAGLPEGDTFSPETLSRVEGRLQDTGVFSAIALQEGEVGPDGVMNIEATLVENEPRRFGFGAELSTDDGAALSAYWLHRNLFGGAERLRIEGEISGIGSEGISTEDVEGIDASVGLRYSRPATFTPDTTAYVALGAEYLDEPAYALTTIGAEIGAEHHFNRRLIGSLGFALDYYDIEDEFGDRQVTVLSAPVGLTWDRRDDPLDARDLFYLDGSATPFIINEGSGGARVYLDGRVYLGFGDNDASRIAVRAQLGSVLGGDITDIPPNFLFYSGGAGTVRGQEFQSLGALQNGVESGGRSFAGLSTEFRQDLGETDFGLVAFADAGFIGADAMGGDGDWHAGAGVGVRYDTPFGPIRVDLATPVRGSGVGEDLFIYIGIGHAF</sequence>
<dbReference type="Gene3D" id="2.40.160.50">
    <property type="entry name" value="membrane protein fhac: a member of the omp85/tpsb transporter family"/>
    <property type="match status" value="1"/>
</dbReference>
<dbReference type="Gene3D" id="3.10.20.310">
    <property type="entry name" value="membrane protein fhac"/>
    <property type="match status" value="1"/>
</dbReference>
<evidence type="ECO:0000256" key="2">
    <source>
        <dbReference type="ARBA" id="ARBA00022452"/>
    </source>
</evidence>
<dbReference type="PANTHER" id="PTHR12815">
    <property type="entry name" value="SORTING AND ASSEMBLY MACHINERY SAMM50 PROTEIN FAMILY MEMBER"/>
    <property type="match status" value="1"/>
</dbReference>
<dbReference type="RefSeq" id="WP_257893886.1">
    <property type="nucleotide sequence ID" value="NZ_JAIMBW010000001.1"/>
</dbReference>
<evidence type="ECO:0000256" key="1">
    <source>
        <dbReference type="ARBA" id="ARBA00004370"/>
    </source>
</evidence>
<dbReference type="Pfam" id="PF01103">
    <property type="entry name" value="Omp85"/>
    <property type="match status" value="1"/>
</dbReference>
<dbReference type="InterPro" id="IPR039910">
    <property type="entry name" value="D15-like"/>
</dbReference>
<evidence type="ECO:0000313" key="7">
    <source>
        <dbReference type="EMBL" id="QXL86973.1"/>
    </source>
</evidence>
<organism evidence="7">
    <name type="scientific">Gymnodinialimonas phycosphaerae</name>
    <dbReference type="NCBI Taxonomy" id="2841589"/>
    <lineage>
        <taxon>Bacteria</taxon>
        <taxon>Pseudomonadati</taxon>
        <taxon>Pseudomonadota</taxon>
        <taxon>Alphaproteobacteria</taxon>
        <taxon>Rhodobacterales</taxon>
        <taxon>Paracoccaceae</taxon>
        <taxon>Gymnodinialimonas</taxon>
    </lineage>
</organism>
<feature type="chain" id="PRO_5036848802" evidence="4">
    <location>
        <begin position="23"/>
        <end position="598"/>
    </location>
</feature>
<keyword evidence="4" id="KW-0732">Signal</keyword>
<evidence type="ECO:0000259" key="5">
    <source>
        <dbReference type="Pfam" id="PF01103"/>
    </source>
</evidence>
<name>A0A975TSU0_9RHOB</name>
<evidence type="ECO:0000256" key="3">
    <source>
        <dbReference type="ARBA" id="ARBA00023136"/>
    </source>
</evidence>
<reference evidence="7 8" key="1">
    <citation type="submission" date="2021-07" db="EMBL/GenBank/DDBJ databases">
        <title>Karlodiniumbacter phycospheric gen. nov., sp. nov., a phycosphere bacterium isolated from karlodinium veneficum.</title>
        <authorList>
            <person name="Peng Y."/>
            <person name="Jiang L."/>
            <person name="Lee J."/>
        </authorList>
    </citation>
    <scope>NUCLEOTIDE SEQUENCE</scope>
    <source>
        <strain evidence="7 8">N5</strain>
    </source>
</reference>
<proteinExistence type="predicted"/>
<evidence type="ECO:0000313" key="6">
    <source>
        <dbReference type="EMBL" id="MBY4894301.1"/>
    </source>
</evidence>
<gene>
    <name evidence="6" type="ORF">KUL25_16210</name>
    <name evidence="7" type="ORF">KUL25_16215</name>
</gene>
<keyword evidence="3" id="KW-0472">Membrane</keyword>
<keyword evidence="2" id="KW-0812">Transmembrane</keyword>
<dbReference type="Proteomes" id="UP000693972">
    <property type="component" value="Unassembled WGS sequence"/>
</dbReference>
<evidence type="ECO:0000256" key="4">
    <source>
        <dbReference type="SAM" id="SignalP"/>
    </source>
</evidence>
<feature type="domain" description="Bacterial surface antigen (D15)" evidence="5">
    <location>
        <begin position="296"/>
        <end position="598"/>
    </location>
</feature>
<keyword evidence="2" id="KW-1134">Transmembrane beta strand</keyword>
<protein>
    <submittedName>
        <fullName evidence="7">BamA/TamA family outer membrane protein</fullName>
    </submittedName>
</protein>
<dbReference type="EMBL" id="JAIMBW010000001">
    <property type="protein sequence ID" value="MBY4894301.1"/>
    <property type="molecule type" value="Genomic_DNA"/>
</dbReference>
<dbReference type="InterPro" id="IPR000184">
    <property type="entry name" value="Bac_surfAg_D15"/>
</dbReference>
<dbReference type="EMBL" id="CP078073">
    <property type="protein sequence ID" value="QXL86973.1"/>
    <property type="molecule type" value="Genomic_DNA"/>
</dbReference>
<keyword evidence="8" id="KW-1185">Reference proteome</keyword>
<evidence type="ECO:0000313" key="8">
    <source>
        <dbReference type="Proteomes" id="UP000693972"/>
    </source>
</evidence>
<dbReference type="GO" id="GO:0019867">
    <property type="term" value="C:outer membrane"/>
    <property type="evidence" value="ECO:0007669"/>
    <property type="project" value="InterPro"/>
</dbReference>
<feature type="signal peptide" evidence="4">
    <location>
        <begin position="1"/>
        <end position="22"/>
    </location>
</feature>
<comment type="subcellular location">
    <subcellularLocation>
        <location evidence="1">Membrane</location>
    </subcellularLocation>
</comment>